<dbReference type="CDD" id="cd03789">
    <property type="entry name" value="GT9_LPS_heptosyltransferase"/>
    <property type="match status" value="1"/>
</dbReference>
<gene>
    <name evidence="4" type="ORF">TDIS_1369</name>
</gene>
<protein>
    <submittedName>
        <fullName evidence="4">Glycosyl transferase, family 9</fullName>
    </submittedName>
</protein>
<dbReference type="GO" id="GO:0008713">
    <property type="term" value="F:ADP-heptose-lipopolysaccharide heptosyltransferase activity"/>
    <property type="evidence" value="ECO:0007669"/>
    <property type="project" value="TreeGrafter"/>
</dbReference>
<dbReference type="Pfam" id="PF01075">
    <property type="entry name" value="Glyco_transf_9"/>
    <property type="match status" value="1"/>
</dbReference>
<dbReference type="EMBL" id="LWLG01000009">
    <property type="protein sequence ID" value="OAQ20600.1"/>
    <property type="molecule type" value="Genomic_DNA"/>
</dbReference>
<evidence type="ECO:0000256" key="2">
    <source>
        <dbReference type="ARBA" id="ARBA00022679"/>
    </source>
</evidence>
<accession>A0A179D3E5</accession>
<keyword evidence="2 4" id="KW-0808">Transferase</keyword>
<dbReference type="SUPFAM" id="SSF53756">
    <property type="entry name" value="UDP-Glycosyltransferase/glycogen phosphorylase"/>
    <property type="match status" value="1"/>
</dbReference>
<evidence type="ECO:0000313" key="4">
    <source>
        <dbReference type="EMBL" id="OAQ20600.1"/>
    </source>
</evidence>
<dbReference type="GO" id="GO:0005829">
    <property type="term" value="C:cytosol"/>
    <property type="evidence" value="ECO:0007669"/>
    <property type="project" value="TreeGrafter"/>
</dbReference>
<evidence type="ECO:0000313" key="5">
    <source>
        <dbReference type="Proteomes" id="UP000078390"/>
    </source>
</evidence>
<keyword evidence="1" id="KW-0328">Glycosyltransferase</keyword>
<dbReference type="InterPro" id="IPR051199">
    <property type="entry name" value="LPS_LOS_Heptosyltrfase"/>
</dbReference>
<dbReference type="PANTHER" id="PTHR30160:SF23">
    <property type="match status" value="1"/>
</dbReference>
<feature type="region of interest" description="Disordered" evidence="3">
    <location>
        <begin position="287"/>
        <end position="310"/>
    </location>
</feature>
<comment type="caution">
    <text evidence="4">The sequence shown here is derived from an EMBL/GenBank/DDBJ whole genome shotgun (WGS) entry which is preliminary data.</text>
</comment>
<dbReference type="RefSeq" id="WP_068670635.1">
    <property type="nucleotide sequence ID" value="NZ_LWLG01000009.1"/>
</dbReference>
<dbReference type="GO" id="GO:0009244">
    <property type="term" value="P:lipopolysaccharide core region biosynthetic process"/>
    <property type="evidence" value="ECO:0007669"/>
    <property type="project" value="TreeGrafter"/>
</dbReference>
<dbReference type="Gene3D" id="3.40.50.2000">
    <property type="entry name" value="Glycogen Phosphorylase B"/>
    <property type="match status" value="1"/>
</dbReference>
<sequence length="332" mass="36769">MIGIWHEGALGDLLLSRLAIAHLKREFGRLTLYARNEVRNLYKEAGLADQVLSTEYGIPKDLEILFVFTRSPSLRELFEEAFSGKVHFIETVPNERRHVALFQLERAGGKEVPAEGLLLKPPGFLWTPQYLLCHPGSGGRAKCYPREDLKQALKILGAEGLPIKVILGPAEMDLEEFFGDFEVFLSSDLEKALKVLSRAKLLVGNDSGLSHLAAALGVPTLALFGPTDPVLWAPFGGQTKILYPFSRLPPKRLATEIQTLLSTTARSRPETEPLEREAEPWVERVVEPSGVGRSDTEAAVEAEEPEPQDKSVAFEELDWLGVEVVVVEAEPR</sequence>
<keyword evidence="5" id="KW-1185">Reference proteome</keyword>
<evidence type="ECO:0000256" key="3">
    <source>
        <dbReference type="SAM" id="MobiDB-lite"/>
    </source>
</evidence>
<dbReference type="PANTHER" id="PTHR30160">
    <property type="entry name" value="TETRAACYLDISACCHARIDE 4'-KINASE-RELATED"/>
    <property type="match status" value="1"/>
</dbReference>
<proteinExistence type="predicted"/>
<dbReference type="OrthoDB" id="9795016at2"/>
<reference evidence="4 5" key="1">
    <citation type="submission" date="2016-04" db="EMBL/GenBank/DDBJ databases">
        <title>Genome analysis of Thermosulfurimonas dismutans, the first thermophilic sulfur-disproportionating bacterium of the phylum Thermodesulfobacteria.</title>
        <authorList>
            <person name="Mardanov A.V."/>
            <person name="Beletsky A.V."/>
            <person name="Kadnikov V.V."/>
            <person name="Slobodkin A.I."/>
            <person name="Ravin N.V."/>
        </authorList>
    </citation>
    <scope>NUCLEOTIDE SEQUENCE [LARGE SCALE GENOMIC DNA]</scope>
    <source>
        <strain evidence="4 5">S95</strain>
    </source>
</reference>
<dbReference type="AlphaFoldDB" id="A0A179D3E5"/>
<name>A0A179D3E5_9BACT</name>
<dbReference type="Proteomes" id="UP000078390">
    <property type="component" value="Unassembled WGS sequence"/>
</dbReference>
<evidence type="ECO:0000256" key="1">
    <source>
        <dbReference type="ARBA" id="ARBA00022676"/>
    </source>
</evidence>
<dbReference type="InterPro" id="IPR002201">
    <property type="entry name" value="Glyco_trans_9"/>
</dbReference>
<organism evidence="4 5">
    <name type="scientific">Thermosulfurimonas dismutans</name>
    <dbReference type="NCBI Taxonomy" id="999894"/>
    <lineage>
        <taxon>Bacteria</taxon>
        <taxon>Pseudomonadati</taxon>
        <taxon>Thermodesulfobacteriota</taxon>
        <taxon>Thermodesulfobacteria</taxon>
        <taxon>Thermodesulfobacteriales</taxon>
        <taxon>Thermodesulfobacteriaceae</taxon>
        <taxon>Thermosulfurimonas</taxon>
    </lineage>
</organism>
<dbReference type="STRING" id="999894.TDIS_1369"/>